<keyword evidence="3" id="KW-1185">Reference proteome</keyword>
<evidence type="ECO:0008006" key="4">
    <source>
        <dbReference type="Google" id="ProtNLM"/>
    </source>
</evidence>
<name>A0A813EQJ4_POLGL</name>
<dbReference type="AlphaFoldDB" id="A0A813EQJ4"/>
<feature type="region of interest" description="Disordered" evidence="1">
    <location>
        <begin position="190"/>
        <end position="257"/>
    </location>
</feature>
<dbReference type="EMBL" id="CAJNNV010014449">
    <property type="protein sequence ID" value="CAE8602590.1"/>
    <property type="molecule type" value="Genomic_DNA"/>
</dbReference>
<gene>
    <name evidence="2" type="ORF">PGLA1383_LOCUS20850</name>
</gene>
<evidence type="ECO:0000256" key="1">
    <source>
        <dbReference type="SAM" id="MobiDB-lite"/>
    </source>
</evidence>
<feature type="compositionally biased region" description="Polar residues" evidence="1">
    <location>
        <begin position="589"/>
        <end position="598"/>
    </location>
</feature>
<feature type="compositionally biased region" description="Low complexity" evidence="1">
    <location>
        <begin position="195"/>
        <end position="236"/>
    </location>
</feature>
<dbReference type="InterPro" id="IPR011990">
    <property type="entry name" value="TPR-like_helical_dom_sf"/>
</dbReference>
<sequence>MRWPPWSAALRSHHAGHQCGRHLGAPQRRSCSSRAAAWQDALWQLNCSPSHSASKLAIAACARSSEWAAALAVLRDMGSAGLRPGAAERSAAVAACARAPGQWPRALSLLLLDEEERRGSGEACLWSYSAAMQGVAAAGLWAHALGLLARLWRLRAEPDTTCLNVAVNACRAAGRWEQSLALLPVGRVSRGATHSSNSNSNNSNSSNSNNSNNNSNNNNCQNSNNNYNNNTEISSSAALRPTGGLSRPGRGQRPRASADALGAVAAVRTCEAAAAPAAALRQSLWLVGRELATWASSPGSAGNADTARGVTLCAELWHAHSGGRGRATCLGLAVERRLHSPARKALQDILGPALRARPRVRNWSRRSTCRRSAAVCRAPGARGAVKFDVTCKRIGNSRDRSVQMNNDPLGNRRLRRCHGRWSSSTFHGKSGARDLRQMAAQPGVLPEVPALDSGPARTAFGELGITGWAEGSRARARWAQGARRSLHFALRLSAGGPQVRLAEEPSAPLLPVWLQCSLFHRPALSAAGAPSLRRRALAVRIVGDLEARGVPTSIREAACKLPGSRPGARLSRQGSKRKKARSSGDEDVNFQSSMATLE</sequence>
<dbReference type="Gene3D" id="1.25.40.10">
    <property type="entry name" value="Tetratricopeptide repeat domain"/>
    <property type="match status" value="1"/>
</dbReference>
<feature type="region of interest" description="Disordered" evidence="1">
    <location>
        <begin position="561"/>
        <end position="598"/>
    </location>
</feature>
<dbReference type="PANTHER" id="PTHR16148">
    <property type="entry name" value="NF-KAPPA-B-REPRESSING FACTOR-RELATED"/>
    <property type="match status" value="1"/>
</dbReference>
<evidence type="ECO:0000313" key="3">
    <source>
        <dbReference type="Proteomes" id="UP000654075"/>
    </source>
</evidence>
<dbReference type="PANTHER" id="PTHR16148:SF23">
    <property type="entry name" value="B BOX-TYPE DOMAIN-CONTAINING PROTEIN-RELATED"/>
    <property type="match status" value="1"/>
</dbReference>
<feature type="non-terminal residue" evidence="2">
    <location>
        <position position="1"/>
    </location>
</feature>
<dbReference type="Proteomes" id="UP000654075">
    <property type="component" value="Unassembled WGS sequence"/>
</dbReference>
<proteinExistence type="predicted"/>
<comment type="caution">
    <text evidence="2">The sequence shown here is derived from an EMBL/GenBank/DDBJ whole genome shotgun (WGS) entry which is preliminary data.</text>
</comment>
<organism evidence="2 3">
    <name type="scientific">Polarella glacialis</name>
    <name type="common">Dinoflagellate</name>
    <dbReference type="NCBI Taxonomy" id="89957"/>
    <lineage>
        <taxon>Eukaryota</taxon>
        <taxon>Sar</taxon>
        <taxon>Alveolata</taxon>
        <taxon>Dinophyceae</taxon>
        <taxon>Suessiales</taxon>
        <taxon>Suessiaceae</taxon>
        <taxon>Polarella</taxon>
    </lineage>
</organism>
<evidence type="ECO:0000313" key="2">
    <source>
        <dbReference type="EMBL" id="CAE8602590.1"/>
    </source>
</evidence>
<dbReference type="OrthoDB" id="424582at2759"/>
<reference evidence="2" key="1">
    <citation type="submission" date="2021-02" db="EMBL/GenBank/DDBJ databases">
        <authorList>
            <person name="Dougan E. K."/>
            <person name="Rhodes N."/>
            <person name="Thang M."/>
            <person name="Chan C."/>
        </authorList>
    </citation>
    <scope>NUCLEOTIDE SEQUENCE</scope>
</reference>
<accession>A0A813EQJ4</accession>
<protein>
    <recommendedName>
        <fullName evidence="4">Pentatricopeptide repeat-containing protein, chloroplastic</fullName>
    </recommendedName>
</protein>